<dbReference type="Gene3D" id="3.90.1410.10">
    <property type="entry name" value="set domain protein methyltransferase, domain 1"/>
    <property type="match status" value="1"/>
</dbReference>
<keyword evidence="1" id="KW-0489">Methyltransferase</keyword>
<keyword evidence="3" id="KW-0949">S-adenosyl-L-methionine</keyword>
<dbReference type="GO" id="GO:0032259">
    <property type="term" value="P:methylation"/>
    <property type="evidence" value="ECO:0007669"/>
    <property type="project" value="UniProtKB-KW"/>
</dbReference>
<dbReference type="InterPro" id="IPR007110">
    <property type="entry name" value="Ig-like_dom"/>
</dbReference>
<evidence type="ECO:0000256" key="2">
    <source>
        <dbReference type="ARBA" id="ARBA00022679"/>
    </source>
</evidence>
<sequence length="382" mass="41820">MFAPALSIVPCSHSLNGRTSRTPPQREKVFLKCAASSSDNSFLTWLEDRGLQQVDQKVEIRSSPQYGRFLQASQKVKQNETILKIPEPLILTKEAALRELKIGQQLKDIDASEQCCLAAFLAEHAMAMEEGQAREWAPYLGVLPAAVDGVLEWSPEERSTLLQGSPTGRRAEELVAQVDAACSLLLDAVPASALSPQRLRWAFSVLFSRLVRLEGMGDALTLIPFADLLNHIPSSTAFIDFDPVAQAVVLRADAAYEAGEQVYASYGEKSSGDLLLSYGFVPTNVTNPYESVELEIMLRDDDPLLECKAAALAEYGLSSSERFPLRMGAMPASAIPVRLVSCHRYVTPSRGWLMRLATYEQGDGWCGSPPMSKGMADAARHL</sequence>
<evidence type="ECO:0000256" key="1">
    <source>
        <dbReference type="ARBA" id="ARBA00022603"/>
    </source>
</evidence>
<dbReference type="PANTHER" id="PTHR13271:SF123">
    <property type="entry name" value="RIBULOSE-1,5-BISPHOSPHATE CARBOXYLASE_OXYGENASE SMALL SUBUNIT N-METHYLTRANSFERASE I-RELATED"/>
    <property type="match status" value="1"/>
</dbReference>
<dbReference type="InterPro" id="IPR001214">
    <property type="entry name" value="SET_dom"/>
</dbReference>
<dbReference type="GO" id="GO:0016279">
    <property type="term" value="F:protein-lysine N-methyltransferase activity"/>
    <property type="evidence" value="ECO:0007669"/>
    <property type="project" value="TreeGrafter"/>
</dbReference>
<keyword evidence="2" id="KW-0808">Transferase</keyword>
<dbReference type="AlphaFoldDB" id="A0AAE0F2T8"/>
<dbReference type="Pfam" id="PF00856">
    <property type="entry name" value="SET"/>
    <property type="match status" value="1"/>
</dbReference>
<keyword evidence="7" id="KW-1185">Reference proteome</keyword>
<dbReference type="EMBL" id="LGRX02028220">
    <property type="protein sequence ID" value="KAK3248320.1"/>
    <property type="molecule type" value="Genomic_DNA"/>
</dbReference>
<dbReference type="PROSITE" id="PS50280">
    <property type="entry name" value="SET"/>
    <property type="match status" value="1"/>
</dbReference>
<evidence type="ECO:0000259" key="4">
    <source>
        <dbReference type="PROSITE" id="PS50280"/>
    </source>
</evidence>
<organism evidence="6 7">
    <name type="scientific">Cymbomonas tetramitiformis</name>
    <dbReference type="NCBI Taxonomy" id="36881"/>
    <lineage>
        <taxon>Eukaryota</taxon>
        <taxon>Viridiplantae</taxon>
        <taxon>Chlorophyta</taxon>
        <taxon>Pyramimonadophyceae</taxon>
        <taxon>Pyramimonadales</taxon>
        <taxon>Pyramimonadaceae</taxon>
        <taxon>Cymbomonas</taxon>
    </lineage>
</organism>
<dbReference type="Gene3D" id="3.90.1420.10">
    <property type="entry name" value="Rubisco LSMT, substrate-binding domain"/>
    <property type="match status" value="1"/>
</dbReference>
<evidence type="ECO:0000259" key="5">
    <source>
        <dbReference type="PROSITE" id="PS50835"/>
    </source>
</evidence>
<dbReference type="SUPFAM" id="SSF82199">
    <property type="entry name" value="SET domain"/>
    <property type="match status" value="1"/>
</dbReference>
<dbReference type="InterPro" id="IPR036464">
    <property type="entry name" value="Rubisco_LSMT_subst-bd_sf"/>
</dbReference>
<dbReference type="InterPro" id="IPR046341">
    <property type="entry name" value="SET_dom_sf"/>
</dbReference>
<dbReference type="InterPro" id="IPR050600">
    <property type="entry name" value="SETD3_SETD6_MTase"/>
</dbReference>
<evidence type="ECO:0000313" key="6">
    <source>
        <dbReference type="EMBL" id="KAK3248320.1"/>
    </source>
</evidence>
<proteinExistence type="predicted"/>
<evidence type="ECO:0008006" key="8">
    <source>
        <dbReference type="Google" id="ProtNLM"/>
    </source>
</evidence>
<protein>
    <recommendedName>
        <fullName evidence="8">SET domain-containing protein</fullName>
    </recommendedName>
</protein>
<accession>A0AAE0F2T8</accession>
<evidence type="ECO:0000256" key="3">
    <source>
        <dbReference type="ARBA" id="ARBA00022691"/>
    </source>
</evidence>
<feature type="domain" description="SET" evidence="4">
    <location>
        <begin position="56"/>
        <end position="267"/>
    </location>
</feature>
<reference evidence="6 7" key="1">
    <citation type="journal article" date="2015" name="Genome Biol. Evol.">
        <title>Comparative Genomics of a Bacterivorous Green Alga Reveals Evolutionary Causalities and Consequences of Phago-Mixotrophic Mode of Nutrition.</title>
        <authorList>
            <person name="Burns J.A."/>
            <person name="Paasch A."/>
            <person name="Narechania A."/>
            <person name="Kim E."/>
        </authorList>
    </citation>
    <scope>NUCLEOTIDE SEQUENCE [LARGE SCALE GENOMIC DNA]</scope>
    <source>
        <strain evidence="6 7">PLY_AMNH</strain>
    </source>
</reference>
<feature type="domain" description="Ig-like" evidence="5">
    <location>
        <begin position="4"/>
        <end position="118"/>
    </location>
</feature>
<dbReference type="Proteomes" id="UP001190700">
    <property type="component" value="Unassembled WGS sequence"/>
</dbReference>
<evidence type="ECO:0000313" key="7">
    <source>
        <dbReference type="Proteomes" id="UP001190700"/>
    </source>
</evidence>
<gene>
    <name evidence="6" type="ORF">CYMTET_42208</name>
</gene>
<dbReference type="PROSITE" id="PS50835">
    <property type="entry name" value="IG_LIKE"/>
    <property type="match status" value="1"/>
</dbReference>
<name>A0AAE0F2T8_9CHLO</name>
<comment type="caution">
    <text evidence="6">The sequence shown here is derived from an EMBL/GenBank/DDBJ whole genome shotgun (WGS) entry which is preliminary data.</text>
</comment>
<dbReference type="PANTHER" id="PTHR13271">
    <property type="entry name" value="UNCHARACTERIZED PUTATIVE METHYLTRANSFERASE"/>
    <property type="match status" value="1"/>
</dbReference>